<dbReference type="SMR" id="A8C9U5"/>
<accession>A8C9U5</accession>
<feature type="chain" id="PRO_5002720234" evidence="1">
    <location>
        <begin position="19"/>
        <end position="209"/>
    </location>
</feature>
<dbReference type="Pfam" id="PF06757">
    <property type="entry name" value="Ins_allergen_rp"/>
    <property type="match status" value="1"/>
</dbReference>
<sequence length="209" mass="23764">MKFFAVFAVVAALATCQANTIQQLPTNTGLQQDFEDFLALVPVDDLVKLGVDYLMNDKEFQATFAYLQGTEFAKVWEKFFKVKEVKEVLKFVEDAGLDVFAFLNEFGHFFNLPPVNPIHSRRGTGLTGFVNDALALLPKDKLVALFEEKLQTSPEFKALYEKLTSAEFNTLAQNFLNSKEVQGYFQTLKEHGVDVVKVFQLVKEFFGWH</sequence>
<protein>
    <submittedName>
        <fullName evidence="2">PpMVP1</fullName>
    </submittedName>
</protein>
<evidence type="ECO:0000256" key="1">
    <source>
        <dbReference type="SAM" id="SignalP"/>
    </source>
</evidence>
<dbReference type="EMBL" id="EU031911">
    <property type="protein sequence ID" value="ABV44704.1"/>
    <property type="molecule type" value="mRNA"/>
</dbReference>
<dbReference type="VEuPathDB" id="VectorBase:PPAPM1_008507"/>
<feature type="signal peptide" evidence="1">
    <location>
        <begin position="1"/>
        <end position="18"/>
    </location>
</feature>
<keyword evidence="1" id="KW-0732">Signal</keyword>
<dbReference type="InterPro" id="IPR010629">
    <property type="entry name" value="Ins_allergen"/>
</dbReference>
<dbReference type="AlphaFoldDB" id="A8C9U5"/>
<reference evidence="2" key="1">
    <citation type="journal article" date="2007" name="BMC Genomics">
        <title>Exploring the midgut transcriptome of Phlebotomus papatasi: comparative analysis of expression profiles of sugar-fed, blood-fed and Leishmania-major-infected sandflies.</title>
        <authorList>
            <person name="Ramalho-Ortigao M."/>
            <person name="Jochim R.C."/>
            <person name="Anderson J.M."/>
            <person name="Lawyer P.G."/>
            <person name="Pham V.M."/>
            <person name="Kamhawi S."/>
            <person name="Valenzuela J.G."/>
        </authorList>
    </citation>
    <scope>NUCLEOTIDE SEQUENCE</scope>
    <source>
        <tissue evidence="2">Midgut</tissue>
    </source>
</reference>
<dbReference type="PANTHER" id="PTHR21163">
    <property type="entry name" value="PROTEIN G12"/>
    <property type="match status" value="1"/>
</dbReference>
<proteinExistence type="evidence at transcript level"/>
<evidence type="ECO:0000313" key="2">
    <source>
        <dbReference type="EMBL" id="ABV44704.1"/>
    </source>
</evidence>
<organism evidence="2">
    <name type="scientific">Phlebotomus papatasi</name>
    <name type="common">Sandfly</name>
    <dbReference type="NCBI Taxonomy" id="29031"/>
    <lineage>
        <taxon>Eukaryota</taxon>
        <taxon>Metazoa</taxon>
        <taxon>Ecdysozoa</taxon>
        <taxon>Arthropoda</taxon>
        <taxon>Hexapoda</taxon>
        <taxon>Insecta</taxon>
        <taxon>Pterygota</taxon>
        <taxon>Neoptera</taxon>
        <taxon>Endopterygota</taxon>
        <taxon>Diptera</taxon>
        <taxon>Nematocera</taxon>
        <taxon>Psychodoidea</taxon>
        <taxon>Psychodidae</taxon>
        <taxon>Phlebotomus</taxon>
        <taxon>Phlebotomus</taxon>
    </lineage>
</organism>
<dbReference type="PANTHER" id="PTHR21163:SF1">
    <property type="entry name" value="PROTEIN G12"/>
    <property type="match status" value="1"/>
</dbReference>
<gene>
    <name evidence="2" type="primary">MVP1</name>
</gene>
<name>A8C9U5_PHLPP</name>